<reference evidence="2 3" key="1">
    <citation type="submission" date="2016-03" db="EMBL/GenBank/DDBJ databases">
        <title>EvidentialGene: Evidence-directed Construction of Genes on Genomes.</title>
        <authorList>
            <person name="Gilbert D.G."/>
            <person name="Choi J.-H."/>
            <person name="Mockaitis K."/>
            <person name="Colbourne J."/>
            <person name="Pfrender M."/>
        </authorList>
    </citation>
    <scope>NUCLEOTIDE SEQUENCE [LARGE SCALE GENOMIC DNA]</scope>
    <source>
        <strain evidence="2 3">Xinb3</strain>
        <tissue evidence="2">Complete organism</tissue>
    </source>
</reference>
<dbReference type="AlphaFoldDB" id="A0A164U4M2"/>
<feature type="region of interest" description="Disordered" evidence="1">
    <location>
        <begin position="1"/>
        <end position="33"/>
    </location>
</feature>
<evidence type="ECO:0000256" key="1">
    <source>
        <dbReference type="SAM" id="MobiDB-lite"/>
    </source>
</evidence>
<organism evidence="2 3">
    <name type="scientific">Daphnia magna</name>
    <dbReference type="NCBI Taxonomy" id="35525"/>
    <lineage>
        <taxon>Eukaryota</taxon>
        <taxon>Metazoa</taxon>
        <taxon>Ecdysozoa</taxon>
        <taxon>Arthropoda</taxon>
        <taxon>Crustacea</taxon>
        <taxon>Branchiopoda</taxon>
        <taxon>Diplostraca</taxon>
        <taxon>Cladocera</taxon>
        <taxon>Anomopoda</taxon>
        <taxon>Daphniidae</taxon>
        <taxon>Daphnia</taxon>
    </lineage>
</organism>
<keyword evidence="3" id="KW-1185">Reference proteome</keyword>
<evidence type="ECO:0000313" key="3">
    <source>
        <dbReference type="Proteomes" id="UP000076858"/>
    </source>
</evidence>
<comment type="caution">
    <text evidence="2">The sequence shown here is derived from an EMBL/GenBank/DDBJ whole genome shotgun (WGS) entry which is preliminary data.</text>
</comment>
<dbReference type="EMBL" id="LRGB01001581">
    <property type="protein sequence ID" value="KZS11057.1"/>
    <property type="molecule type" value="Genomic_DNA"/>
</dbReference>
<dbReference type="Proteomes" id="UP000076858">
    <property type="component" value="Unassembled WGS sequence"/>
</dbReference>
<feature type="compositionally biased region" description="Basic residues" evidence="1">
    <location>
        <begin position="21"/>
        <end position="33"/>
    </location>
</feature>
<gene>
    <name evidence="2" type="ORF">APZ42_023779</name>
</gene>
<name>A0A164U4M2_9CRUS</name>
<protein>
    <submittedName>
        <fullName evidence="2">Uncharacterized protein</fullName>
    </submittedName>
</protein>
<evidence type="ECO:0000313" key="2">
    <source>
        <dbReference type="EMBL" id="KZS11057.1"/>
    </source>
</evidence>
<sequence length="55" mass="6550">MERSQWRLPSSPQRKMSTRDFKRKGKETTVTKRRRQRFYGRGKLFAGARLHVAGL</sequence>
<accession>A0A164U4M2</accession>
<proteinExistence type="predicted"/>